<reference evidence="3" key="1">
    <citation type="journal article" date="2011" name="Proc. Natl. Acad. Sci. U.S.A.">
        <title>Obligate biotrophy features unraveled by the genomic analysis of rust fungi.</title>
        <authorList>
            <person name="Duplessis S."/>
            <person name="Cuomo C.A."/>
            <person name="Lin Y.-C."/>
            <person name="Aerts A."/>
            <person name="Tisserant E."/>
            <person name="Veneault-Fourrey C."/>
            <person name="Joly D.L."/>
            <person name="Hacquard S."/>
            <person name="Amselem J."/>
            <person name="Cantarel B.L."/>
            <person name="Chiu R."/>
            <person name="Coutinho P.M."/>
            <person name="Feau N."/>
            <person name="Field M."/>
            <person name="Frey P."/>
            <person name="Gelhaye E."/>
            <person name="Goldberg J."/>
            <person name="Grabherr M.G."/>
            <person name="Kodira C.D."/>
            <person name="Kohler A."/>
            <person name="Kuees U."/>
            <person name="Lindquist E.A."/>
            <person name="Lucas S.M."/>
            <person name="Mago R."/>
            <person name="Mauceli E."/>
            <person name="Morin E."/>
            <person name="Murat C."/>
            <person name="Pangilinan J.L."/>
            <person name="Park R."/>
            <person name="Pearson M."/>
            <person name="Quesneville H."/>
            <person name="Rouhier N."/>
            <person name="Sakthikumar S."/>
            <person name="Salamov A.A."/>
            <person name="Schmutz J."/>
            <person name="Selles B."/>
            <person name="Shapiro H."/>
            <person name="Tanguay P."/>
            <person name="Tuskan G.A."/>
            <person name="Henrissat B."/>
            <person name="Van de Peer Y."/>
            <person name="Rouze P."/>
            <person name="Ellis J.G."/>
            <person name="Dodds P.N."/>
            <person name="Schein J.E."/>
            <person name="Zhong S."/>
            <person name="Hamelin R.C."/>
            <person name="Grigoriev I.V."/>
            <person name="Szabo L.J."/>
            <person name="Martin F."/>
        </authorList>
    </citation>
    <scope>NUCLEOTIDE SEQUENCE [LARGE SCALE GENOMIC DNA]</scope>
    <source>
        <strain evidence="3">98AG31 / pathotype 3-4-7</strain>
    </source>
</reference>
<accession>F4R748</accession>
<dbReference type="Proteomes" id="UP000001072">
    <property type="component" value="Unassembled WGS sequence"/>
</dbReference>
<protein>
    <submittedName>
        <fullName evidence="2">Uncharacterized protein</fullName>
    </submittedName>
</protein>
<feature type="compositionally biased region" description="Basic and acidic residues" evidence="1">
    <location>
        <begin position="31"/>
        <end position="49"/>
    </location>
</feature>
<dbReference type="GeneID" id="18929415"/>
<feature type="compositionally biased region" description="Basic and acidic residues" evidence="1">
    <location>
        <begin position="1"/>
        <end position="17"/>
    </location>
</feature>
<dbReference type="KEGG" id="mlr:MELLADRAFT_59745"/>
<keyword evidence="3" id="KW-1185">Reference proteome</keyword>
<sequence length="194" mass="22165">MPVITEEDKDKSQDKSKSIVIDCKDQDDDDIPAKDKDRTDHDSEAKDFTVCDPDYDEDVEDQIDNQDPLNPTETSSLDDFKNNTFRKHAKELNELISKANFDSRRVAQSAAWRRHFARKAKSLNLKLLPLIPGYNTTRWNAEFDSLNWLVQACKIVADIVLPFTSPFDSYLGAPFSVRSDRPLAILSSHFNLDV</sequence>
<dbReference type="InParanoid" id="F4R748"/>
<dbReference type="AlphaFoldDB" id="F4R748"/>
<evidence type="ECO:0000256" key="1">
    <source>
        <dbReference type="SAM" id="MobiDB-lite"/>
    </source>
</evidence>
<feature type="region of interest" description="Disordered" evidence="1">
    <location>
        <begin position="1"/>
        <end position="80"/>
    </location>
</feature>
<feature type="compositionally biased region" description="Polar residues" evidence="1">
    <location>
        <begin position="65"/>
        <end position="77"/>
    </location>
</feature>
<name>F4R748_MELLP</name>
<evidence type="ECO:0000313" key="3">
    <source>
        <dbReference type="Proteomes" id="UP000001072"/>
    </source>
</evidence>
<dbReference type="HOGENOM" id="CLU_121060_0_0_1"/>
<feature type="compositionally biased region" description="Acidic residues" evidence="1">
    <location>
        <begin position="53"/>
        <end position="64"/>
    </location>
</feature>
<evidence type="ECO:0000313" key="2">
    <source>
        <dbReference type="EMBL" id="EGG11577.1"/>
    </source>
</evidence>
<proteinExistence type="predicted"/>
<dbReference type="EMBL" id="GL883092">
    <property type="protein sequence ID" value="EGG11577.1"/>
    <property type="molecule type" value="Genomic_DNA"/>
</dbReference>
<organism evidence="3">
    <name type="scientific">Melampsora larici-populina (strain 98AG31 / pathotype 3-4-7)</name>
    <name type="common">Poplar leaf rust fungus</name>
    <dbReference type="NCBI Taxonomy" id="747676"/>
    <lineage>
        <taxon>Eukaryota</taxon>
        <taxon>Fungi</taxon>
        <taxon>Dikarya</taxon>
        <taxon>Basidiomycota</taxon>
        <taxon>Pucciniomycotina</taxon>
        <taxon>Pucciniomycetes</taxon>
        <taxon>Pucciniales</taxon>
        <taxon>Melampsoraceae</taxon>
        <taxon>Melampsora</taxon>
    </lineage>
</organism>
<dbReference type="RefSeq" id="XP_007405212.1">
    <property type="nucleotide sequence ID" value="XM_007405150.1"/>
</dbReference>
<gene>
    <name evidence="2" type="ORF">MELLADRAFT_59745</name>
</gene>
<dbReference type="VEuPathDB" id="FungiDB:MELLADRAFT_59745"/>